<dbReference type="Pfam" id="PF00990">
    <property type="entry name" value="GGDEF"/>
    <property type="match status" value="1"/>
</dbReference>
<dbReference type="OrthoDB" id="5800589at2"/>
<dbReference type="InterPro" id="IPR000700">
    <property type="entry name" value="PAS-assoc_C"/>
</dbReference>
<dbReference type="CDD" id="cd00130">
    <property type="entry name" value="PAS"/>
    <property type="match status" value="2"/>
</dbReference>
<keyword evidence="7" id="KW-1185">Reference proteome</keyword>
<dbReference type="FunFam" id="3.30.70.270:FF:000001">
    <property type="entry name" value="Diguanylate cyclase domain protein"/>
    <property type="match status" value="1"/>
</dbReference>
<dbReference type="InterPro" id="IPR052163">
    <property type="entry name" value="DGC-Regulatory_Protein"/>
</dbReference>
<dbReference type="InterPro" id="IPR035965">
    <property type="entry name" value="PAS-like_dom_sf"/>
</dbReference>
<dbReference type="InterPro" id="IPR001610">
    <property type="entry name" value="PAC"/>
</dbReference>
<proteinExistence type="predicted"/>
<dbReference type="Pfam" id="PF13426">
    <property type="entry name" value="PAS_9"/>
    <property type="match status" value="1"/>
</dbReference>
<feature type="domain" description="PAS" evidence="3">
    <location>
        <begin position="5"/>
        <end position="50"/>
    </location>
</feature>
<dbReference type="GO" id="GO:0003824">
    <property type="term" value="F:catalytic activity"/>
    <property type="evidence" value="ECO:0007669"/>
    <property type="project" value="UniProtKB-ARBA"/>
</dbReference>
<dbReference type="PANTHER" id="PTHR46663">
    <property type="entry name" value="DIGUANYLATE CYCLASE DGCT-RELATED"/>
    <property type="match status" value="1"/>
</dbReference>
<dbReference type="SMART" id="SM00267">
    <property type="entry name" value="GGDEF"/>
    <property type="match status" value="1"/>
</dbReference>
<dbReference type="PROSITE" id="PS50887">
    <property type="entry name" value="GGDEF"/>
    <property type="match status" value="1"/>
</dbReference>
<dbReference type="SMART" id="SM00086">
    <property type="entry name" value="PAC"/>
    <property type="match status" value="1"/>
</dbReference>
<evidence type="ECO:0000256" key="1">
    <source>
        <dbReference type="ARBA" id="ARBA00001946"/>
    </source>
</evidence>
<name>A0A1M5JIV0_9ALTE</name>
<feature type="domain" description="PAS" evidence="3">
    <location>
        <begin position="138"/>
        <end position="208"/>
    </location>
</feature>
<dbReference type="NCBIfam" id="TIGR00254">
    <property type="entry name" value="GGDEF"/>
    <property type="match status" value="1"/>
</dbReference>
<dbReference type="SUPFAM" id="SSF55785">
    <property type="entry name" value="PYP-like sensor domain (PAS domain)"/>
    <property type="match status" value="2"/>
</dbReference>
<dbReference type="NCBIfam" id="TIGR00229">
    <property type="entry name" value="sensory_box"/>
    <property type="match status" value="1"/>
</dbReference>
<dbReference type="Proteomes" id="UP000184520">
    <property type="component" value="Unassembled WGS sequence"/>
</dbReference>
<dbReference type="Pfam" id="PF00989">
    <property type="entry name" value="PAS"/>
    <property type="match status" value="1"/>
</dbReference>
<protein>
    <submittedName>
        <fullName evidence="6">PAS domain S-box-containing protein/diguanylate cyclase (GGDEF) domain-containing protein</fullName>
    </submittedName>
</protein>
<dbReference type="InterPro" id="IPR029787">
    <property type="entry name" value="Nucleotide_cyclase"/>
</dbReference>
<dbReference type="InterPro" id="IPR000014">
    <property type="entry name" value="PAS"/>
</dbReference>
<dbReference type="PROSITE" id="PS50113">
    <property type="entry name" value="PAC"/>
    <property type="match status" value="1"/>
</dbReference>
<dbReference type="EMBL" id="FQWD01000003">
    <property type="protein sequence ID" value="SHG40461.1"/>
    <property type="molecule type" value="Genomic_DNA"/>
</dbReference>
<evidence type="ECO:0000313" key="7">
    <source>
        <dbReference type="Proteomes" id="UP000184520"/>
    </source>
</evidence>
<evidence type="ECO:0000259" key="4">
    <source>
        <dbReference type="PROSITE" id="PS50113"/>
    </source>
</evidence>
<dbReference type="PROSITE" id="PS50112">
    <property type="entry name" value="PAS"/>
    <property type="match status" value="2"/>
</dbReference>
<evidence type="ECO:0000259" key="5">
    <source>
        <dbReference type="PROSITE" id="PS50887"/>
    </source>
</evidence>
<dbReference type="PANTHER" id="PTHR46663:SF3">
    <property type="entry name" value="SLL0267 PROTEIN"/>
    <property type="match status" value="1"/>
</dbReference>
<feature type="coiled-coil region" evidence="2">
    <location>
        <begin position="254"/>
        <end position="292"/>
    </location>
</feature>
<gene>
    <name evidence="6" type="ORF">SAMN05216361_2118</name>
</gene>
<dbReference type="InterPro" id="IPR043128">
    <property type="entry name" value="Rev_trsase/Diguanyl_cyclase"/>
</dbReference>
<dbReference type="SMART" id="SM00091">
    <property type="entry name" value="PAS"/>
    <property type="match status" value="2"/>
</dbReference>
<comment type="cofactor">
    <cofactor evidence="1">
        <name>Mg(2+)</name>
        <dbReference type="ChEBI" id="CHEBI:18420"/>
    </cofactor>
</comment>
<evidence type="ECO:0000259" key="3">
    <source>
        <dbReference type="PROSITE" id="PS50112"/>
    </source>
</evidence>
<dbReference type="InterPro" id="IPR013767">
    <property type="entry name" value="PAS_fold"/>
</dbReference>
<evidence type="ECO:0000313" key="6">
    <source>
        <dbReference type="EMBL" id="SHG40461.1"/>
    </source>
</evidence>
<dbReference type="GO" id="GO:0006355">
    <property type="term" value="P:regulation of DNA-templated transcription"/>
    <property type="evidence" value="ECO:0007669"/>
    <property type="project" value="InterPro"/>
</dbReference>
<dbReference type="Gene3D" id="3.30.70.270">
    <property type="match status" value="1"/>
</dbReference>
<reference evidence="7" key="1">
    <citation type="submission" date="2016-11" db="EMBL/GenBank/DDBJ databases">
        <authorList>
            <person name="Varghese N."/>
            <person name="Submissions S."/>
        </authorList>
    </citation>
    <scope>NUCLEOTIDE SEQUENCE [LARGE SCALE GENOMIC DNA]</scope>
    <source>
        <strain evidence="7">CGMCC 1.8995</strain>
    </source>
</reference>
<dbReference type="RefSeq" id="WP_073322082.1">
    <property type="nucleotide sequence ID" value="NZ_FQWD01000003.1"/>
</dbReference>
<dbReference type="AlphaFoldDB" id="A0A1M5JIV0"/>
<dbReference type="Gene3D" id="3.30.450.20">
    <property type="entry name" value="PAS domain"/>
    <property type="match status" value="2"/>
</dbReference>
<dbReference type="InterPro" id="IPR000160">
    <property type="entry name" value="GGDEF_dom"/>
</dbReference>
<feature type="domain" description="GGDEF" evidence="5">
    <location>
        <begin position="327"/>
        <end position="461"/>
    </location>
</feature>
<dbReference type="SUPFAM" id="SSF55073">
    <property type="entry name" value="Nucleotide cyclase"/>
    <property type="match status" value="1"/>
</dbReference>
<accession>A0A1M5JIV0</accession>
<dbReference type="CDD" id="cd01949">
    <property type="entry name" value="GGDEF"/>
    <property type="match status" value="1"/>
</dbReference>
<keyword evidence="2" id="KW-0175">Coiled coil</keyword>
<feature type="domain" description="PAC" evidence="4">
    <location>
        <begin position="209"/>
        <end position="263"/>
    </location>
</feature>
<dbReference type="STRING" id="634436.SAMN05216361_2118"/>
<organism evidence="6 7">
    <name type="scientific">Marisediminitalea aggregata</name>
    <dbReference type="NCBI Taxonomy" id="634436"/>
    <lineage>
        <taxon>Bacteria</taxon>
        <taxon>Pseudomonadati</taxon>
        <taxon>Pseudomonadota</taxon>
        <taxon>Gammaproteobacteria</taxon>
        <taxon>Alteromonadales</taxon>
        <taxon>Alteromonadaceae</taxon>
        <taxon>Marisediminitalea</taxon>
    </lineage>
</organism>
<evidence type="ECO:0000256" key="2">
    <source>
        <dbReference type="SAM" id="Coils"/>
    </source>
</evidence>
<sequence length="462" mass="52643">MLDIDNLDIKKILEHAHMGVVIHRADTSIVYANPAALKLLRLSYEQLIGRDAYDPQWAFVDENGFPLELSNYPVNRVLNSNKRLENETIGLIDSTSKEISWYMVNAYMEGRLGAENCFVVVTFSDITERVKPFSAEDILENAQDMIIVTEADNVEYPEGPKIVYVNKAFETLTGYSKEEVIGESPRILQGSLTDKVAKNEIYEALKKKQSISQTLLNYDKSGRPYWIDMNIIPLKNKAGQVTHFAAIERDVSQIKFQQEQLANRNNDLKALKASLEKRVSERTLSLQQAKNQLENMAYFDPLTQLPNRRFFSVHLSKQLAAAKRRNEMIAMGLIDIDNFKQINDNYGHSKGDEVLKGFAEIINDAFRHEDAICRYGGEEFTFSIIINHIEQAEQACERLMQAIRATRYNVGDTTVNVTASIGVCVTHCQANTDEHILYRSADNLMYKAKQQGKDRYYIGDVE</sequence>